<keyword evidence="3" id="KW-1185">Reference proteome</keyword>
<name>A0A1I4U6R8_9HYPH</name>
<sequence>MSHETRHVMMDVAGRGAQAFALGHFAIQDFFSDLRERQAEEVDVVQALVAELGRARRRAAAAEAEAAQARRETAAFREANAVLAGEARLAVARAERAEQIGLNLIAAVRRDQAARAA</sequence>
<dbReference type="RefSeq" id="WP_092046619.1">
    <property type="nucleotide sequence ID" value="NZ_FOTK01000064.1"/>
</dbReference>
<gene>
    <name evidence="2" type="ORF">SAMN05192568_10644</name>
</gene>
<reference evidence="3" key="1">
    <citation type="submission" date="2016-10" db="EMBL/GenBank/DDBJ databases">
        <authorList>
            <person name="Varghese N."/>
            <person name="Submissions S."/>
        </authorList>
    </citation>
    <scope>NUCLEOTIDE SEQUENCE [LARGE SCALE GENOMIC DNA]</scope>
    <source>
        <strain evidence="3">BL36</strain>
    </source>
</reference>
<dbReference type="OrthoDB" id="9940453at2"/>
<evidence type="ECO:0000256" key="1">
    <source>
        <dbReference type="SAM" id="Coils"/>
    </source>
</evidence>
<feature type="coiled-coil region" evidence="1">
    <location>
        <begin position="45"/>
        <end position="79"/>
    </location>
</feature>
<dbReference type="EMBL" id="FOTK01000064">
    <property type="protein sequence ID" value="SFM84668.1"/>
    <property type="molecule type" value="Genomic_DNA"/>
</dbReference>
<dbReference type="STRING" id="582667.SAMN05192568_10644"/>
<dbReference type="Proteomes" id="UP000199048">
    <property type="component" value="Unassembled WGS sequence"/>
</dbReference>
<accession>A0A1I4U6R8</accession>
<protein>
    <submittedName>
        <fullName evidence="2">Uncharacterized protein</fullName>
    </submittedName>
</protein>
<proteinExistence type="predicted"/>
<organism evidence="2 3">
    <name type="scientific">Methylobacterium pseudosasicola</name>
    <dbReference type="NCBI Taxonomy" id="582667"/>
    <lineage>
        <taxon>Bacteria</taxon>
        <taxon>Pseudomonadati</taxon>
        <taxon>Pseudomonadota</taxon>
        <taxon>Alphaproteobacteria</taxon>
        <taxon>Hyphomicrobiales</taxon>
        <taxon>Methylobacteriaceae</taxon>
        <taxon>Methylobacterium</taxon>
    </lineage>
</organism>
<dbReference type="AlphaFoldDB" id="A0A1I4U6R8"/>
<keyword evidence="1" id="KW-0175">Coiled coil</keyword>
<evidence type="ECO:0000313" key="2">
    <source>
        <dbReference type="EMBL" id="SFM84668.1"/>
    </source>
</evidence>
<evidence type="ECO:0000313" key="3">
    <source>
        <dbReference type="Proteomes" id="UP000199048"/>
    </source>
</evidence>